<name>A0A075R6N9_BRELA</name>
<dbReference type="GO" id="GO:0003697">
    <property type="term" value="F:single-stranded DNA binding"/>
    <property type="evidence" value="ECO:0007669"/>
    <property type="project" value="InterPro"/>
</dbReference>
<evidence type="ECO:0000313" key="3">
    <source>
        <dbReference type="Proteomes" id="UP000005850"/>
    </source>
</evidence>
<evidence type="ECO:0000313" key="2">
    <source>
        <dbReference type="EMBL" id="AIG26823.1"/>
    </source>
</evidence>
<dbReference type="eggNOG" id="COG4227">
    <property type="taxonomic scope" value="Bacteria"/>
</dbReference>
<gene>
    <name evidence="2" type="ORF">BRLA_c025030</name>
</gene>
<dbReference type="Proteomes" id="UP000005850">
    <property type="component" value="Chromosome"/>
</dbReference>
<dbReference type="Pfam" id="PF08401">
    <property type="entry name" value="ArdcN"/>
    <property type="match status" value="1"/>
</dbReference>
<protein>
    <submittedName>
        <fullName evidence="2">Antirestriction protein</fullName>
    </submittedName>
</protein>
<dbReference type="InterPro" id="IPR013610">
    <property type="entry name" value="ArdC_N"/>
</dbReference>
<dbReference type="HOGENOM" id="CLU_2631231_0_0_9"/>
<accession>A0A075R6N9</accession>
<dbReference type="EMBL" id="CP007806">
    <property type="protein sequence ID" value="AIG26823.1"/>
    <property type="molecule type" value="Genomic_DNA"/>
</dbReference>
<dbReference type="RefSeq" id="WP_003336388.1">
    <property type="nucleotide sequence ID" value="NZ_CP007806.1"/>
</dbReference>
<dbReference type="AlphaFoldDB" id="A0A075R6N9"/>
<sequence>MSKVYGIITNKIIKLLEEGVAPWRKPWNSIGLAVNWVTQKPYRGINTMLLKPGEYATKKQIKNAGGKIKEKKRKKDI</sequence>
<proteinExistence type="predicted"/>
<reference evidence="2 3" key="1">
    <citation type="journal article" date="2011" name="J. Bacteriol.">
        <title>Genome sequence of Brevibacillus laterosporus LMG 15441, a pathogen of invertebrates.</title>
        <authorList>
            <person name="Djukic M."/>
            <person name="Poehlein A."/>
            <person name="Thurmer A."/>
            <person name="Daniel R."/>
        </authorList>
    </citation>
    <scope>NUCLEOTIDE SEQUENCE [LARGE SCALE GENOMIC DNA]</scope>
    <source>
        <strain evidence="2 3">LMG 15441</strain>
    </source>
</reference>
<dbReference type="KEGG" id="blr:BRLA_c025030"/>
<organism evidence="2 3">
    <name type="scientific">Brevibacillus laterosporus LMG 15441</name>
    <dbReference type="NCBI Taxonomy" id="1042163"/>
    <lineage>
        <taxon>Bacteria</taxon>
        <taxon>Bacillati</taxon>
        <taxon>Bacillota</taxon>
        <taxon>Bacilli</taxon>
        <taxon>Bacillales</taxon>
        <taxon>Paenibacillaceae</taxon>
        <taxon>Brevibacillus</taxon>
    </lineage>
</organism>
<evidence type="ECO:0000259" key="1">
    <source>
        <dbReference type="Pfam" id="PF08401"/>
    </source>
</evidence>
<feature type="domain" description="N-terminal" evidence="1">
    <location>
        <begin position="3"/>
        <end position="71"/>
    </location>
</feature>
<dbReference type="STRING" id="1042163.BRLA_c025030"/>
<keyword evidence="3" id="KW-1185">Reference proteome</keyword>